<dbReference type="EMBL" id="WWEQ01000007">
    <property type="protein sequence ID" value="MYM18972.1"/>
    <property type="molecule type" value="Genomic_DNA"/>
</dbReference>
<accession>A0A6N9H5T2</accession>
<dbReference type="CDD" id="cd07067">
    <property type="entry name" value="HP_PGM_like"/>
    <property type="match status" value="1"/>
</dbReference>
<name>A0A6N9H5T2_9MICO</name>
<dbReference type="InterPro" id="IPR029033">
    <property type="entry name" value="His_PPase_superfam"/>
</dbReference>
<dbReference type="Proteomes" id="UP000469215">
    <property type="component" value="Unassembled WGS sequence"/>
</dbReference>
<reference evidence="1 2" key="1">
    <citation type="submission" date="2020-01" db="EMBL/GenBank/DDBJ databases">
        <authorList>
            <person name="Deng T."/>
        </authorList>
    </citation>
    <scope>NUCLEOTIDE SEQUENCE [LARGE SCALE GENOMIC DNA]</scope>
    <source>
        <strain evidence="1 2">5221</strain>
    </source>
</reference>
<dbReference type="InterPro" id="IPR013078">
    <property type="entry name" value="His_Pase_superF_clade-1"/>
</dbReference>
<protein>
    <submittedName>
        <fullName evidence="1">Phosphohistidine phosphatase</fullName>
    </submittedName>
</protein>
<evidence type="ECO:0000313" key="1">
    <source>
        <dbReference type="EMBL" id="MYM18972.1"/>
    </source>
</evidence>
<evidence type="ECO:0000313" key="2">
    <source>
        <dbReference type="Proteomes" id="UP000469215"/>
    </source>
</evidence>
<keyword evidence="2" id="KW-1185">Reference proteome</keyword>
<sequence>MPVLVIARHAHAEDGAGSDFDRRLTAAGEAEAARAADFLAPLPLTHLVASPAARTRATGEALVRALRERGGAEAVLESDPALYNGPVQAWLDAIAAIPGDAAGAYIVGHQPSVAATVETLTGTAPESFRPSSVAVFELDSWDVEPGQYPAPQLRDFV</sequence>
<comment type="caution">
    <text evidence="1">The sequence shown here is derived from an EMBL/GenBank/DDBJ whole genome shotgun (WGS) entry which is preliminary data.</text>
</comment>
<gene>
    <name evidence="1" type="ORF">GSY69_03000</name>
</gene>
<organism evidence="1 2">
    <name type="scientific">Brevibacterium rongguiense</name>
    <dbReference type="NCBI Taxonomy" id="2695267"/>
    <lineage>
        <taxon>Bacteria</taxon>
        <taxon>Bacillati</taxon>
        <taxon>Actinomycetota</taxon>
        <taxon>Actinomycetes</taxon>
        <taxon>Micrococcales</taxon>
        <taxon>Brevibacteriaceae</taxon>
        <taxon>Brevibacterium</taxon>
    </lineage>
</organism>
<dbReference type="RefSeq" id="WP_160952405.1">
    <property type="nucleotide sequence ID" value="NZ_WWEQ01000007.1"/>
</dbReference>
<dbReference type="Gene3D" id="3.40.50.1240">
    <property type="entry name" value="Phosphoglycerate mutase-like"/>
    <property type="match status" value="1"/>
</dbReference>
<proteinExistence type="predicted"/>
<dbReference type="SUPFAM" id="SSF53254">
    <property type="entry name" value="Phosphoglycerate mutase-like"/>
    <property type="match status" value="1"/>
</dbReference>
<dbReference type="Pfam" id="PF00300">
    <property type="entry name" value="His_Phos_1"/>
    <property type="match status" value="1"/>
</dbReference>
<dbReference type="AlphaFoldDB" id="A0A6N9H5T2"/>
<dbReference type="SMART" id="SM00855">
    <property type="entry name" value="PGAM"/>
    <property type="match status" value="1"/>
</dbReference>